<dbReference type="Proteomes" id="UP000483261">
    <property type="component" value="Unassembled WGS sequence"/>
</dbReference>
<proteinExistence type="inferred from homology"/>
<dbReference type="GO" id="GO:0005506">
    <property type="term" value="F:iron ion binding"/>
    <property type="evidence" value="ECO:0007669"/>
    <property type="project" value="InterPro"/>
</dbReference>
<protein>
    <submittedName>
        <fullName evidence="3">Cysteine dioxygenase</fullName>
    </submittedName>
</protein>
<gene>
    <name evidence="3" type="ORF">G5C66_18545</name>
</gene>
<comment type="caution">
    <text evidence="3">The sequence shown here is derived from an EMBL/GenBank/DDBJ whole genome shotgun (WGS) entry which is preliminary data.</text>
</comment>
<dbReference type="Gene3D" id="2.60.120.10">
    <property type="entry name" value="Jelly Rolls"/>
    <property type="match status" value="1"/>
</dbReference>
<dbReference type="GO" id="GO:0016702">
    <property type="term" value="F:oxidoreductase activity, acting on single donors with incorporation of molecular oxygen, incorporation of two atoms of oxygen"/>
    <property type="evidence" value="ECO:0007669"/>
    <property type="project" value="InterPro"/>
</dbReference>
<reference evidence="3 4" key="1">
    <citation type="submission" date="2020-02" db="EMBL/GenBank/DDBJ databases">
        <title>Whole-genome analyses of novel actinobacteria.</title>
        <authorList>
            <person name="Sahin N."/>
        </authorList>
    </citation>
    <scope>NUCLEOTIDE SEQUENCE [LARGE SCALE GENOMIC DNA]</scope>
    <source>
        <strain evidence="3 4">KC13</strain>
    </source>
</reference>
<dbReference type="SUPFAM" id="SSF51182">
    <property type="entry name" value="RmlC-like cupins"/>
    <property type="match status" value="1"/>
</dbReference>
<accession>A0A6M1R7S2</accession>
<evidence type="ECO:0000313" key="3">
    <source>
        <dbReference type="EMBL" id="NGN94731.1"/>
    </source>
</evidence>
<keyword evidence="2" id="KW-0479">Metal-binding</keyword>
<organism evidence="3 4">
    <name type="scientific">Nocardioides turkmenicus</name>
    <dbReference type="NCBI Taxonomy" id="2711220"/>
    <lineage>
        <taxon>Bacteria</taxon>
        <taxon>Bacillati</taxon>
        <taxon>Actinomycetota</taxon>
        <taxon>Actinomycetes</taxon>
        <taxon>Propionibacteriales</taxon>
        <taxon>Nocardioidaceae</taxon>
        <taxon>Nocardioides</taxon>
    </lineage>
</organism>
<keyword evidence="3" id="KW-0223">Dioxygenase</keyword>
<dbReference type="Pfam" id="PF05995">
    <property type="entry name" value="CDO_I"/>
    <property type="match status" value="1"/>
</dbReference>
<dbReference type="EMBL" id="JAALAA010000016">
    <property type="protein sequence ID" value="NGN94731.1"/>
    <property type="molecule type" value="Genomic_DNA"/>
</dbReference>
<feature type="binding site" evidence="2">
    <location>
        <position position="104"/>
    </location>
    <ligand>
        <name>Fe cation</name>
        <dbReference type="ChEBI" id="CHEBI:24875"/>
        <note>catalytic</note>
    </ligand>
</feature>
<keyword evidence="2" id="KW-0408">Iron</keyword>
<evidence type="ECO:0000256" key="2">
    <source>
        <dbReference type="PIRSR" id="PIRSR610300-51"/>
    </source>
</evidence>
<keyword evidence="3" id="KW-0560">Oxidoreductase</keyword>
<comment type="similarity">
    <text evidence="1">Belongs to the cysteine dioxygenase family.</text>
</comment>
<sequence>MTALATQPLLDALRTHADDEELIARVRPPETGREFHLLRRDADVEVWLIAWAPGASTGFHDHGTATTAFTVLTGSLVEHNWLGGLQLADIGPGDARAHAPGHVHDVRNVGSLPALSLHAYAPRLDAMHHYHFRGDRISLIGAEPGRP</sequence>
<dbReference type="InterPro" id="IPR010300">
    <property type="entry name" value="CDO_1"/>
</dbReference>
<dbReference type="InterPro" id="IPR011051">
    <property type="entry name" value="RmlC_Cupin_sf"/>
</dbReference>
<name>A0A6M1R7S2_9ACTN</name>
<feature type="binding site" evidence="2">
    <location>
        <position position="60"/>
    </location>
    <ligand>
        <name>Fe cation</name>
        <dbReference type="ChEBI" id="CHEBI:24875"/>
        <note>catalytic</note>
    </ligand>
</feature>
<evidence type="ECO:0000256" key="1">
    <source>
        <dbReference type="ARBA" id="ARBA00006622"/>
    </source>
</evidence>
<dbReference type="CDD" id="cd10548">
    <property type="entry name" value="cupin_CDO"/>
    <property type="match status" value="1"/>
</dbReference>
<dbReference type="AlphaFoldDB" id="A0A6M1R7S2"/>
<evidence type="ECO:0000313" key="4">
    <source>
        <dbReference type="Proteomes" id="UP000483261"/>
    </source>
</evidence>
<keyword evidence="4" id="KW-1185">Reference proteome</keyword>
<feature type="binding site" evidence="2">
    <location>
        <position position="62"/>
    </location>
    <ligand>
        <name>Fe cation</name>
        <dbReference type="ChEBI" id="CHEBI:24875"/>
        <note>catalytic</note>
    </ligand>
</feature>
<dbReference type="InterPro" id="IPR014710">
    <property type="entry name" value="RmlC-like_jellyroll"/>
</dbReference>